<dbReference type="InterPro" id="IPR021860">
    <property type="entry name" value="Peptidase_S12_Pab87-rel_C"/>
</dbReference>
<reference evidence="3 4" key="1">
    <citation type="submission" date="2019-11" db="EMBL/GenBank/DDBJ databases">
        <title>Pedobacter petrophilus genome.</title>
        <authorList>
            <person name="Feldbauer M.J."/>
            <person name="Newman J.D."/>
        </authorList>
    </citation>
    <scope>NUCLEOTIDE SEQUENCE [LARGE SCALE GENOMIC DNA]</scope>
    <source>
        <strain evidence="3 4">LMG 29686</strain>
    </source>
</reference>
<dbReference type="SUPFAM" id="SSF56601">
    <property type="entry name" value="beta-lactamase/transpeptidase-like"/>
    <property type="match status" value="1"/>
</dbReference>
<sequence length="526" mass="58164">MKSCSYFKLQISVILVFCWSINLQAQILTSKQIDSVVEKTLTTFNVPGIAVSVIKDGKIIHLKGYGVSSIKTNKKVDENTLFGVASNTKAFTAAALGMLVDEKKITWDTKVTDVIPEFKMYDAYVTSEFTIRDLLTHRSGLGLGAGDLMIWPDSSTVDKKQLIHNLRYLKPVSSFRTKFDYDNLMYIVAGDVVARVSGTTYENFIESRIIKPLGMTKTAASWYRLKDKSNVIDGHAPYQGKLLPVGLSFGEIANAAGGIYSNVTDMSKWVQAMIDGGQYGAKLDHKLFSQAVAKELWTPQTIIVGGNQGSFNSYGLGWFLSNVNGKFQATHTGGLSGIVTQVTILPELKLGIIVLTNQQSGAAFSAITNSIKDGYLGVKGRDRIKSSNDSRLADEKEANEMVTKVWADIAAQQKATSSRPDVKSFYGTYHDTWFGDVTISEVNGKMHFQAKNSPKLRGDMTYYKGNTFIVKWYDRSLDADAFVNFGLNNNATADGFKMEAISPLTDFSFDFQDLDFKKNNQNNQPK</sequence>
<feature type="domain" description="Peptidase S12 Pab87-related C-terminal" evidence="2">
    <location>
        <begin position="414"/>
        <end position="518"/>
    </location>
</feature>
<dbReference type="GO" id="GO:0016787">
    <property type="term" value="F:hydrolase activity"/>
    <property type="evidence" value="ECO:0007669"/>
    <property type="project" value="UniProtKB-KW"/>
</dbReference>
<dbReference type="Proteomes" id="UP000487757">
    <property type="component" value="Unassembled WGS sequence"/>
</dbReference>
<evidence type="ECO:0000259" key="2">
    <source>
        <dbReference type="Pfam" id="PF11954"/>
    </source>
</evidence>
<dbReference type="PANTHER" id="PTHR46825:SF15">
    <property type="entry name" value="BETA-LACTAMASE-RELATED DOMAIN-CONTAINING PROTEIN"/>
    <property type="match status" value="1"/>
</dbReference>
<dbReference type="Pfam" id="PF00144">
    <property type="entry name" value="Beta-lactamase"/>
    <property type="match status" value="1"/>
</dbReference>
<proteinExistence type="predicted"/>
<comment type="caution">
    <text evidence="3">The sequence shown here is derived from an EMBL/GenBank/DDBJ whole genome shotgun (WGS) entry which is preliminary data.</text>
</comment>
<dbReference type="InterPro" id="IPR050491">
    <property type="entry name" value="AmpC-like"/>
</dbReference>
<dbReference type="PANTHER" id="PTHR46825">
    <property type="entry name" value="D-ALANYL-D-ALANINE-CARBOXYPEPTIDASE/ENDOPEPTIDASE AMPH"/>
    <property type="match status" value="1"/>
</dbReference>
<dbReference type="Pfam" id="PF11954">
    <property type="entry name" value="DUF3471"/>
    <property type="match status" value="1"/>
</dbReference>
<organism evidence="3 4">
    <name type="scientific">Pedobacter petrophilus</name>
    <dbReference type="NCBI Taxonomy" id="1908241"/>
    <lineage>
        <taxon>Bacteria</taxon>
        <taxon>Pseudomonadati</taxon>
        <taxon>Bacteroidota</taxon>
        <taxon>Sphingobacteriia</taxon>
        <taxon>Sphingobacteriales</taxon>
        <taxon>Sphingobacteriaceae</taxon>
        <taxon>Pedobacter</taxon>
    </lineage>
</organism>
<dbReference type="OrthoDB" id="1522765at2"/>
<keyword evidence="4" id="KW-1185">Reference proteome</keyword>
<dbReference type="EMBL" id="WKKH01000010">
    <property type="protein sequence ID" value="MRX76154.1"/>
    <property type="molecule type" value="Genomic_DNA"/>
</dbReference>
<name>A0A7K0FYK4_9SPHI</name>
<dbReference type="Gene3D" id="2.40.128.600">
    <property type="match status" value="1"/>
</dbReference>
<dbReference type="AlphaFoldDB" id="A0A7K0FYK4"/>
<dbReference type="RefSeq" id="WP_154280389.1">
    <property type="nucleotide sequence ID" value="NZ_JBHUJQ010000001.1"/>
</dbReference>
<feature type="domain" description="Beta-lactamase-related" evidence="1">
    <location>
        <begin position="34"/>
        <end position="363"/>
    </location>
</feature>
<dbReference type="Gene3D" id="3.40.710.10">
    <property type="entry name" value="DD-peptidase/beta-lactamase superfamily"/>
    <property type="match status" value="1"/>
</dbReference>
<evidence type="ECO:0000313" key="3">
    <source>
        <dbReference type="EMBL" id="MRX76154.1"/>
    </source>
</evidence>
<keyword evidence="3" id="KW-0378">Hydrolase</keyword>
<evidence type="ECO:0000313" key="4">
    <source>
        <dbReference type="Proteomes" id="UP000487757"/>
    </source>
</evidence>
<protein>
    <submittedName>
        <fullName evidence="3">Serine hydrolase</fullName>
    </submittedName>
</protein>
<dbReference type="InterPro" id="IPR001466">
    <property type="entry name" value="Beta-lactam-related"/>
</dbReference>
<gene>
    <name evidence="3" type="ORF">GJU39_08635</name>
</gene>
<accession>A0A7K0FYK4</accession>
<dbReference type="InterPro" id="IPR012338">
    <property type="entry name" value="Beta-lactam/transpept-like"/>
</dbReference>
<evidence type="ECO:0000259" key="1">
    <source>
        <dbReference type="Pfam" id="PF00144"/>
    </source>
</evidence>